<proteinExistence type="predicted"/>
<name>A0AAV5RBF1_PICKL</name>
<organism evidence="1 2">
    <name type="scientific">Pichia kluyveri</name>
    <name type="common">Yeast</name>
    <dbReference type="NCBI Taxonomy" id="36015"/>
    <lineage>
        <taxon>Eukaryota</taxon>
        <taxon>Fungi</taxon>
        <taxon>Dikarya</taxon>
        <taxon>Ascomycota</taxon>
        <taxon>Saccharomycotina</taxon>
        <taxon>Pichiomycetes</taxon>
        <taxon>Pichiales</taxon>
        <taxon>Pichiaceae</taxon>
        <taxon>Pichia</taxon>
    </lineage>
</organism>
<protein>
    <submittedName>
        <fullName evidence="1">Uncharacterized protein</fullName>
    </submittedName>
</protein>
<comment type="caution">
    <text evidence="1">The sequence shown here is derived from an EMBL/GenBank/DDBJ whole genome shotgun (WGS) entry which is preliminary data.</text>
</comment>
<gene>
    <name evidence="1" type="ORF">DAPK24_050150</name>
</gene>
<sequence>MTQFDPSIHLIPYTDSTSKLERSINQLPLFSSKCKSYLELHSDKIIPIFTLKCIEVIESELINYKQENPSVSTSPSLESALSLLPFTFDALTHPSTLSLISKYLGFSISPIMHYEFVHFSKTKNPIIIHEKSVAYPFICIIQLPKVQKHFSYIPPGHLFILKGRVIENISFKFSKSTNENNNYMVLCPFYTPDNQLNYEDKESKVNTNRYIENKSSIINDDSLHTLNHYTSWLNNYYTV</sequence>
<reference evidence="1 2" key="1">
    <citation type="journal article" date="2023" name="Elife">
        <title>Identification of key yeast species and microbe-microbe interactions impacting larval growth of Drosophila in the wild.</title>
        <authorList>
            <person name="Mure A."/>
            <person name="Sugiura Y."/>
            <person name="Maeda R."/>
            <person name="Honda K."/>
            <person name="Sakurai N."/>
            <person name="Takahashi Y."/>
            <person name="Watada M."/>
            <person name="Katoh T."/>
            <person name="Gotoh A."/>
            <person name="Gotoh Y."/>
            <person name="Taniguchi I."/>
            <person name="Nakamura K."/>
            <person name="Hayashi T."/>
            <person name="Katayama T."/>
            <person name="Uemura T."/>
            <person name="Hattori Y."/>
        </authorList>
    </citation>
    <scope>NUCLEOTIDE SEQUENCE [LARGE SCALE GENOMIC DNA]</scope>
    <source>
        <strain evidence="1 2">PK-24</strain>
    </source>
</reference>
<dbReference type="EMBL" id="BTGB01000009">
    <property type="protein sequence ID" value="GMM48417.1"/>
    <property type="molecule type" value="Genomic_DNA"/>
</dbReference>
<accession>A0AAV5RBF1</accession>
<evidence type="ECO:0000313" key="1">
    <source>
        <dbReference type="EMBL" id="GMM48417.1"/>
    </source>
</evidence>
<dbReference type="AlphaFoldDB" id="A0AAV5RBF1"/>
<keyword evidence="2" id="KW-1185">Reference proteome</keyword>
<dbReference type="Proteomes" id="UP001378960">
    <property type="component" value="Unassembled WGS sequence"/>
</dbReference>
<evidence type="ECO:0000313" key="2">
    <source>
        <dbReference type="Proteomes" id="UP001378960"/>
    </source>
</evidence>